<sequence length="776" mass="87586">MADFYRLLAPANAGCDRNGPIARCLDGTRQVLIARIKRWIDTDPALPICWLHGPAGSGKSAVAQTIGEYCQSRKRLAASFFFFRGAENRSTIAPLVSTLAYQLSISVPATKPLLQNLLGTDPSISQRALSHQFKKLMLEPILEMENPPRAPTVVIIDALDECGDKELMAEFLEVVIDACRANHAFPFRVLLTSRVEYHLRRRLEGHAAQSIVYLLDLQNFDASNDIRKFFQSRFSTIYGENQWCMREISWPWPLNSEVDTLVNWASGSFLRAAEFTNLFNDGTNAPHQTLRVALRAITNPQRRISLSRLVEVVRQFLRSPSGQTAISESSSYAVGSAPISSMSPTLSENRGVSGIIGRGETEHLFRAKIGSGASMLSNIPDLQQVSQAQSGPIELVSLESLIENLITDFSSANEYWDIFFATYTVFATADDVLKSLVRRFGDSNVANPQNHTGLRMTIITFMKHWVRGTYFEVDANALAQIKQFAMSIRGSDTMTKLAEELHSAATKRPISLPLSHAKILQGCIKPTKPRDLAIAFLILARDKLTHIRPSDYISYFKNQPGHNKVKAAREINDIIVNWVKRAVVSAKDLDARSSVLKFLIYTAEESRKLRNFASMTAIVTALRSITITRLELTYNQLPSILKQMIKEMEALLDPCDNHRAYVATLRNSRNLPCIPFLVAYVDYMRTVFPQENYVVNTNGVRTINFSKWTEFYTCIRAVIQHEPPDVSRYRQRYAGMVAWLEDQLCSSSVGPTTDEYLESLSVQLRRDEQRQYRWIY</sequence>
<dbReference type="Gene3D" id="3.40.50.300">
    <property type="entry name" value="P-loop containing nucleotide triphosphate hydrolases"/>
    <property type="match status" value="1"/>
</dbReference>
<feature type="domain" description="N-terminal Ras-GEF" evidence="5">
    <location>
        <begin position="389"/>
        <end position="509"/>
    </location>
</feature>
<reference evidence="7" key="2">
    <citation type="submission" date="2015-01" db="EMBL/GenBank/DDBJ databases">
        <title>Evolutionary Origins and Diversification of the Mycorrhizal Mutualists.</title>
        <authorList>
            <consortium name="DOE Joint Genome Institute"/>
            <consortium name="Mycorrhizal Genomics Consortium"/>
            <person name="Kohler A."/>
            <person name="Kuo A."/>
            <person name="Nagy L.G."/>
            <person name="Floudas D."/>
            <person name="Copeland A."/>
            <person name="Barry K.W."/>
            <person name="Cichocki N."/>
            <person name="Veneault-Fourrey C."/>
            <person name="LaButti K."/>
            <person name="Lindquist E.A."/>
            <person name="Lipzen A."/>
            <person name="Lundell T."/>
            <person name="Morin E."/>
            <person name="Murat C."/>
            <person name="Riley R."/>
            <person name="Ohm R."/>
            <person name="Sun H."/>
            <person name="Tunlid A."/>
            <person name="Henrissat B."/>
            <person name="Grigoriev I.V."/>
            <person name="Hibbett D.S."/>
            <person name="Martin F."/>
        </authorList>
    </citation>
    <scope>NUCLEOTIDE SEQUENCE [LARGE SCALE GENOMIC DNA]</scope>
    <source>
        <strain evidence="7">F 1598</strain>
    </source>
</reference>
<dbReference type="PROSITE" id="PS50009">
    <property type="entry name" value="RASGEF_CAT"/>
    <property type="match status" value="1"/>
</dbReference>
<dbReference type="PANTHER" id="PTHR23113">
    <property type="entry name" value="GUANINE NUCLEOTIDE EXCHANGE FACTOR"/>
    <property type="match status" value="1"/>
</dbReference>
<dbReference type="InterPro" id="IPR000651">
    <property type="entry name" value="Ras-like_Gua-exchang_fac_N"/>
</dbReference>
<dbReference type="Pfam" id="PF00618">
    <property type="entry name" value="RasGEF_N"/>
    <property type="match status" value="1"/>
</dbReference>
<dbReference type="CDD" id="cd06224">
    <property type="entry name" value="REM"/>
    <property type="match status" value="1"/>
</dbReference>
<evidence type="ECO:0000259" key="4">
    <source>
        <dbReference type="PROSITE" id="PS50009"/>
    </source>
</evidence>
<dbReference type="Gene3D" id="1.10.840.10">
    <property type="entry name" value="Ras guanine-nucleotide exchange factors catalytic domain"/>
    <property type="match status" value="1"/>
</dbReference>
<dbReference type="STRING" id="765440.A0A0C3FVD0"/>
<name>A0A0C3FVD0_PILCF</name>
<evidence type="ECO:0000256" key="2">
    <source>
        <dbReference type="ARBA" id="ARBA00022737"/>
    </source>
</evidence>
<evidence type="ECO:0000313" key="7">
    <source>
        <dbReference type="Proteomes" id="UP000054166"/>
    </source>
</evidence>
<keyword evidence="2" id="KW-0677">Repeat</keyword>
<dbReference type="SUPFAM" id="SSF52540">
    <property type="entry name" value="P-loop containing nucleoside triphosphate hydrolases"/>
    <property type="match status" value="1"/>
</dbReference>
<dbReference type="Pfam" id="PF00617">
    <property type="entry name" value="RasGEF"/>
    <property type="match status" value="1"/>
</dbReference>
<dbReference type="GO" id="GO:0007264">
    <property type="term" value="P:small GTPase-mediated signal transduction"/>
    <property type="evidence" value="ECO:0007669"/>
    <property type="project" value="InterPro"/>
</dbReference>
<dbReference type="Gene3D" id="1.20.870.10">
    <property type="entry name" value="Son of sevenless (SoS) protein Chain: S domain 1"/>
    <property type="match status" value="1"/>
</dbReference>
<proteinExistence type="predicted"/>
<organism evidence="6 7">
    <name type="scientific">Piloderma croceum (strain F 1598)</name>
    <dbReference type="NCBI Taxonomy" id="765440"/>
    <lineage>
        <taxon>Eukaryota</taxon>
        <taxon>Fungi</taxon>
        <taxon>Dikarya</taxon>
        <taxon>Basidiomycota</taxon>
        <taxon>Agaricomycotina</taxon>
        <taxon>Agaricomycetes</taxon>
        <taxon>Agaricomycetidae</taxon>
        <taxon>Atheliales</taxon>
        <taxon>Atheliaceae</taxon>
        <taxon>Piloderma</taxon>
    </lineage>
</organism>
<keyword evidence="7" id="KW-1185">Reference proteome</keyword>
<evidence type="ECO:0000256" key="1">
    <source>
        <dbReference type="ARBA" id="ARBA00022658"/>
    </source>
</evidence>
<dbReference type="InterPro" id="IPR023578">
    <property type="entry name" value="Ras_GEF_dom_sf"/>
</dbReference>
<dbReference type="Pfam" id="PF24883">
    <property type="entry name" value="NPHP3_N"/>
    <property type="match status" value="1"/>
</dbReference>
<dbReference type="GO" id="GO:0005085">
    <property type="term" value="F:guanyl-nucleotide exchange factor activity"/>
    <property type="evidence" value="ECO:0007669"/>
    <property type="project" value="UniProtKB-KW"/>
</dbReference>
<dbReference type="Proteomes" id="UP000054166">
    <property type="component" value="Unassembled WGS sequence"/>
</dbReference>
<evidence type="ECO:0000256" key="3">
    <source>
        <dbReference type="PROSITE-ProRule" id="PRU00168"/>
    </source>
</evidence>
<dbReference type="InParanoid" id="A0A0C3FVD0"/>
<dbReference type="EMBL" id="KN832977">
    <property type="protein sequence ID" value="KIM88400.1"/>
    <property type="molecule type" value="Genomic_DNA"/>
</dbReference>
<dbReference type="InterPro" id="IPR027417">
    <property type="entry name" value="P-loop_NTPase"/>
</dbReference>
<dbReference type="AlphaFoldDB" id="A0A0C3FVD0"/>
<dbReference type="PROSITE" id="PS50212">
    <property type="entry name" value="RASGEF_NTER"/>
    <property type="match status" value="1"/>
</dbReference>
<protein>
    <recommendedName>
        <fullName evidence="8">NACHT domain-containing protein</fullName>
    </recommendedName>
</protein>
<dbReference type="SMART" id="SM00147">
    <property type="entry name" value="RasGEF"/>
    <property type="match status" value="1"/>
</dbReference>
<gene>
    <name evidence="6" type="ORF">PILCRDRAFT_256054</name>
</gene>
<dbReference type="InterPro" id="IPR008937">
    <property type="entry name" value="Ras-like_GEF"/>
</dbReference>
<dbReference type="InterPro" id="IPR036964">
    <property type="entry name" value="RASGEF_cat_dom_sf"/>
</dbReference>
<feature type="domain" description="Ras-GEF" evidence="4">
    <location>
        <begin position="528"/>
        <end position="765"/>
    </location>
</feature>
<evidence type="ECO:0000313" key="6">
    <source>
        <dbReference type="EMBL" id="KIM88400.1"/>
    </source>
</evidence>
<dbReference type="InterPro" id="IPR001895">
    <property type="entry name" value="RASGEF_cat_dom"/>
</dbReference>
<dbReference type="PANTHER" id="PTHR23113:SF99">
    <property type="entry name" value="RASGEF DOMAIN-CONTAINING PROTEIN"/>
    <property type="match status" value="1"/>
</dbReference>
<dbReference type="HOGENOM" id="CLU_360597_0_0_1"/>
<reference evidence="6 7" key="1">
    <citation type="submission" date="2014-04" db="EMBL/GenBank/DDBJ databases">
        <authorList>
            <consortium name="DOE Joint Genome Institute"/>
            <person name="Kuo A."/>
            <person name="Tarkka M."/>
            <person name="Buscot F."/>
            <person name="Kohler A."/>
            <person name="Nagy L.G."/>
            <person name="Floudas D."/>
            <person name="Copeland A."/>
            <person name="Barry K.W."/>
            <person name="Cichocki N."/>
            <person name="Veneault-Fourrey C."/>
            <person name="LaButti K."/>
            <person name="Lindquist E.A."/>
            <person name="Lipzen A."/>
            <person name="Lundell T."/>
            <person name="Morin E."/>
            <person name="Murat C."/>
            <person name="Sun H."/>
            <person name="Tunlid A."/>
            <person name="Henrissat B."/>
            <person name="Grigoriev I.V."/>
            <person name="Hibbett D.S."/>
            <person name="Martin F."/>
            <person name="Nordberg H.P."/>
            <person name="Cantor M.N."/>
            <person name="Hua S.X."/>
        </authorList>
    </citation>
    <scope>NUCLEOTIDE SEQUENCE [LARGE SCALE GENOMIC DNA]</scope>
    <source>
        <strain evidence="6 7">F 1598</strain>
    </source>
</reference>
<evidence type="ECO:0008006" key="8">
    <source>
        <dbReference type="Google" id="ProtNLM"/>
    </source>
</evidence>
<dbReference type="SUPFAM" id="SSF48366">
    <property type="entry name" value="Ras GEF"/>
    <property type="match status" value="1"/>
</dbReference>
<dbReference type="InterPro" id="IPR056884">
    <property type="entry name" value="NPHP3-like_N"/>
</dbReference>
<evidence type="ECO:0000259" key="5">
    <source>
        <dbReference type="PROSITE" id="PS50212"/>
    </source>
</evidence>
<keyword evidence="1 3" id="KW-0344">Guanine-nucleotide releasing factor</keyword>
<accession>A0A0C3FVD0</accession>
<dbReference type="OrthoDB" id="4062651at2759"/>